<dbReference type="InterPro" id="IPR009003">
    <property type="entry name" value="Peptidase_S1_PA"/>
</dbReference>
<keyword evidence="13" id="KW-0964">Secreted</keyword>
<evidence type="ECO:0000313" key="16">
    <source>
        <dbReference type="EMBL" id="JAD11230.1"/>
    </source>
</evidence>
<feature type="signal peptide" evidence="13">
    <location>
        <begin position="1"/>
        <end position="22"/>
    </location>
</feature>
<dbReference type="GO" id="GO:0006508">
    <property type="term" value="P:proteolysis"/>
    <property type="evidence" value="ECO:0007669"/>
    <property type="project" value="UniProtKB-KW"/>
</dbReference>
<evidence type="ECO:0000259" key="15">
    <source>
        <dbReference type="PROSITE" id="PS51888"/>
    </source>
</evidence>
<feature type="domain" description="Clip" evidence="15">
    <location>
        <begin position="31"/>
        <end position="86"/>
    </location>
</feature>
<dbReference type="PRINTS" id="PR00722">
    <property type="entry name" value="CHYMOTRYPSIN"/>
</dbReference>
<evidence type="ECO:0000256" key="13">
    <source>
        <dbReference type="RuleBase" id="RU366078"/>
    </source>
</evidence>
<evidence type="ECO:0000256" key="5">
    <source>
        <dbReference type="ARBA" id="ARBA00022820"/>
    </source>
</evidence>
<dbReference type="SMART" id="SM00680">
    <property type="entry name" value="CLIP"/>
    <property type="match status" value="1"/>
</dbReference>
<evidence type="ECO:0000256" key="6">
    <source>
        <dbReference type="ARBA" id="ARBA00022825"/>
    </source>
</evidence>
<dbReference type="InterPro" id="IPR022700">
    <property type="entry name" value="CLIP"/>
</dbReference>
<comment type="subcellular location">
    <subcellularLocation>
        <location evidence="13">Secreted</location>
    </subcellularLocation>
</comment>
<dbReference type="InterPro" id="IPR033116">
    <property type="entry name" value="TRYPSIN_SER"/>
</dbReference>
<gene>
    <name evidence="16" type="primary">ea_0</name>
    <name evidence="16" type="ORF">g.11541</name>
</gene>
<dbReference type="GO" id="GO:0005576">
    <property type="term" value="C:extracellular region"/>
    <property type="evidence" value="ECO:0007669"/>
    <property type="project" value="UniProtKB-SubCell"/>
</dbReference>
<accession>A0A0A1XK20</accession>
<proteinExistence type="inferred from homology"/>
<dbReference type="GO" id="GO:0042381">
    <property type="term" value="P:hemolymph coagulation"/>
    <property type="evidence" value="ECO:0007669"/>
    <property type="project" value="UniProtKB-KW"/>
</dbReference>
<dbReference type="AlphaFoldDB" id="A0A0A1XK20"/>
<dbReference type="OrthoDB" id="9028152at2759"/>
<dbReference type="Gene3D" id="2.40.10.10">
    <property type="entry name" value="Trypsin-like serine proteases"/>
    <property type="match status" value="2"/>
</dbReference>
<keyword evidence="7" id="KW-0106">Calcium</keyword>
<dbReference type="Pfam" id="PF12032">
    <property type="entry name" value="CLIP"/>
    <property type="match status" value="1"/>
</dbReference>
<dbReference type="PROSITE" id="PS51888">
    <property type="entry name" value="CLIP"/>
    <property type="match status" value="1"/>
</dbReference>
<comment type="domain">
    <text evidence="13">The clip domain consists of 35-55 residues which are 'knitted' together usually by 3 conserved disulfide bonds forming a clip-like compact structure.</text>
</comment>
<dbReference type="PANTHER" id="PTHR24256">
    <property type="entry name" value="TRYPTASE-RELATED"/>
    <property type="match status" value="1"/>
</dbReference>
<dbReference type="InterPro" id="IPR001254">
    <property type="entry name" value="Trypsin_dom"/>
</dbReference>
<keyword evidence="2 12" id="KW-0645">Protease</keyword>
<protein>
    <recommendedName>
        <fullName evidence="13">CLIP domain-containing serine protease</fullName>
        <ecNumber evidence="12">3.4.21.-</ecNumber>
    </recommendedName>
</protein>
<dbReference type="Pfam" id="PF00089">
    <property type="entry name" value="Trypsin"/>
    <property type="match status" value="1"/>
</dbReference>
<evidence type="ECO:0000256" key="7">
    <source>
        <dbReference type="ARBA" id="ARBA00022837"/>
    </source>
</evidence>
<evidence type="ECO:0000256" key="1">
    <source>
        <dbReference type="ARBA" id="ARBA00022659"/>
    </source>
</evidence>
<dbReference type="InterPro" id="IPR018114">
    <property type="entry name" value="TRYPSIN_HIS"/>
</dbReference>
<feature type="domain" description="Peptidase S1" evidence="14">
    <location>
        <begin position="138"/>
        <end position="393"/>
    </location>
</feature>
<dbReference type="EC" id="3.4.21.-" evidence="12"/>
<evidence type="ECO:0000256" key="2">
    <source>
        <dbReference type="ARBA" id="ARBA00022670"/>
    </source>
</evidence>
<evidence type="ECO:0000256" key="9">
    <source>
        <dbReference type="ARBA" id="ARBA00023157"/>
    </source>
</evidence>
<keyword evidence="4 12" id="KW-0378">Hydrolase</keyword>
<dbReference type="FunFam" id="2.40.10.10:FF:000120">
    <property type="entry name" value="Putative serine protease"/>
    <property type="match status" value="1"/>
</dbReference>
<keyword evidence="3 13" id="KW-0732">Signal</keyword>
<dbReference type="Gene3D" id="3.30.1640.30">
    <property type="match status" value="1"/>
</dbReference>
<dbReference type="PROSITE" id="PS50240">
    <property type="entry name" value="TRYPSIN_DOM"/>
    <property type="match status" value="1"/>
</dbReference>
<organism evidence="16">
    <name type="scientific">Zeugodacus cucurbitae</name>
    <name type="common">Melon fruit fly</name>
    <name type="synonym">Bactrocera cucurbitae</name>
    <dbReference type="NCBI Taxonomy" id="28588"/>
    <lineage>
        <taxon>Eukaryota</taxon>
        <taxon>Metazoa</taxon>
        <taxon>Ecdysozoa</taxon>
        <taxon>Arthropoda</taxon>
        <taxon>Hexapoda</taxon>
        <taxon>Insecta</taxon>
        <taxon>Pterygota</taxon>
        <taxon>Neoptera</taxon>
        <taxon>Endopterygota</taxon>
        <taxon>Diptera</taxon>
        <taxon>Brachycera</taxon>
        <taxon>Muscomorpha</taxon>
        <taxon>Tephritoidea</taxon>
        <taxon>Tephritidae</taxon>
        <taxon>Zeugodacus</taxon>
        <taxon>Zeugodacus</taxon>
    </lineage>
</organism>
<dbReference type="EMBL" id="GBXI01003062">
    <property type="protein sequence ID" value="JAD11230.1"/>
    <property type="molecule type" value="Transcribed_RNA"/>
</dbReference>
<dbReference type="SUPFAM" id="SSF50494">
    <property type="entry name" value="Trypsin-like serine proteases"/>
    <property type="match status" value="1"/>
</dbReference>
<keyword evidence="6 12" id="KW-0720">Serine protease</keyword>
<evidence type="ECO:0000256" key="4">
    <source>
        <dbReference type="ARBA" id="ARBA00022801"/>
    </source>
</evidence>
<comment type="similarity">
    <text evidence="10 13">Belongs to the peptidase S1 family. CLIP subfamily.</text>
</comment>
<dbReference type="CDD" id="cd00190">
    <property type="entry name" value="Tryp_SPc"/>
    <property type="match status" value="1"/>
</dbReference>
<feature type="chain" id="PRO_5023972453" description="CLIP domain-containing serine protease" evidence="13">
    <location>
        <begin position="23"/>
        <end position="396"/>
    </location>
</feature>
<dbReference type="InterPro" id="IPR043504">
    <property type="entry name" value="Peptidase_S1_PA_chymotrypsin"/>
</dbReference>
<reference evidence="16" key="1">
    <citation type="submission" date="2014-11" db="EMBL/GenBank/DDBJ databases">
        <authorList>
            <person name="Geib S."/>
        </authorList>
    </citation>
    <scope>NUCLEOTIDE SEQUENCE</scope>
</reference>
<evidence type="ECO:0000256" key="3">
    <source>
        <dbReference type="ARBA" id="ARBA00022729"/>
    </source>
</evidence>
<keyword evidence="8" id="KW-0865">Zymogen</keyword>
<keyword evidence="5" id="KW-0353">Hemolymph clotting</keyword>
<dbReference type="InterPro" id="IPR038565">
    <property type="entry name" value="CLIP_sf"/>
</dbReference>
<dbReference type="PROSITE" id="PS00134">
    <property type="entry name" value="TRYPSIN_HIS"/>
    <property type="match status" value="1"/>
</dbReference>
<evidence type="ECO:0000256" key="12">
    <source>
        <dbReference type="RuleBase" id="RU363034"/>
    </source>
</evidence>
<dbReference type="InterPro" id="IPR051487">
    <property type="entry name" value="Ser/Thr_Proteases_Immune/Dev"/>
</dbReference>
<evidence type="ECO:0000256" key="11">
    <source>
        <dbReference type="ARBA" id="ARBA00052079"/>
    </source>
</evidence>
<keyword evidence="9" id="KW-1015">Disulfide bond</keyword>
<dbReference type="InterPro" id="IPR001314">
    <property type="entry name" value="Peptidase_S1A"/>
</dbReference>
<dbReference type="SMART" id="SM00020">
    <property type="entry name" value="Tryp_SPc"/>
    <property type="match status" value="1"/>
</dbReference>
<comment type="catalytic activity">
    <reaction evidence="11">
        <text>Selective cleavage of 103-Arg-|-Ser-104 and 124-Ile-|-Ile-125 bonds in Limulus clotting factor B to form activated factor B. Cleavage of -Pro-Arg-|-Xaa- bonds in synthetic substrates.</text>
        <dbReference type="EC" id="3.4.21.84"/>
    </reaction>
</comment>
<name>A0A0A1XK20_ZEUCU</name>
<evidence type="ECO:0000256" key="10">
    <source>
        <dbReference type="ARBA" id="ARBA00024195"/>
    </source>
</evidence>
<dbReference type="PROSITE" id="PS00135">
    <property type="entry name" value="TRYPSIN_SER"/>
    <property type="match status" value="1"/>
</dbReference>
<evidence type="ECO:0000259" key="14">
    <source>
        <dbReference type="PROSITE" id="PS50240"/>
    </source>
</evidence>
<sequence>MWRQVYRILLLLFSGILIAAHAGTYESAPTSCLNPNHNVGQCISIYDCRSLSFVLRHQLTAQYSFVRMSQCDGGAYASGKFPFVCCTNDTNFHDPNADREQRIVFPDMKTPEVPHSGGQRVAFITPPHCGALTISNKIFGGEEAEITEFSWMVKLEYKNERGFLQSECAGSLINERYVLTAAHCVIGPIEQKVGKLVSVLVGEQIAASSYNYNKYAHSAPSQRFDIEGVIVHDHYGYDQQSNIHEHNDIALIRLDKSVEFNNYIQPVCLPIPTLQKELTEGVVLTVAGWGHTGLSRHSSVKKKVHLPLYDMERCRYVFANYTAISEEQLCAGGVYYEDACTGDSGGPLMRLNSASWVLEGIVSFGRQSCGQENIPGIYTRVRSYIDWIADHMDTWQ</sequence>
<dbReference type="GO" id="GO:0004252">
    <property type="term" value="F:serine-type endopeptidase activity"/>
    <property type="evidence" value="ECO:0007669"/>
    <property type="project" value="UniProtKB-UniRule"/>
</dbReference>
<reference evidence="16" key="2">
    <citation type="journal article" date="2015" name="Gigascience">
        <title>Reconstructing a comprehensive transcriptome assembly of a white-pupal translocated strain of the pest fruit fly Bactrocera cucurbitae.</title>
        <authorList>
            <person name="Sim S.B."/>
            <person name="Calla B."/>
            <person name="Hall B."/>
            <person name="DeRego T."/>
            <person name="Geib S.M."/>
        </authorList>
    </citation>
    <scope>NUCLEOTIDE SEQUENCE</scope>
</reference>
<evidence type="ECO:0000256" key="8">
    <source>
        <dbReference type="ARBA" id="ARBA00023145"/>
    </source>
</evidence>
<keyword evidence="1" id="KW-0768">Sushi</keyword>